<evidence type="ECO:0000259" key="8">
    <source>
        <dbReference type="Pfam" id="PF13962"/>
    </source>
</evidence>
<evidence type="ECO:0000256" key="7">
    <source>
        <dbReference type="SAM" id="Phobius"/>
    </source>
</evidence>
<evidence type="ECO:0000256" key="3">
    <source>
        <dbReference type="ARBA" id="ARBA00022737"/>
    </source>
</evidence>
<evidence type="ECO:0000256" key="5">
    <source>
        <dbReference type="ARBA" id="ARBA00023043"/>
    </source>
</evidence>
<dbReference type="PANTHER" id="PTHR24186:SF50">
    <property type="entry name" value="ANKYRIN REPEAT-CONTAINING PROTEIN ITN1-LIKE ISOFORM X1"/>
    <property type="match status" value="1"/>
</dbReference>
<name>A0A059CEL6_EUCGR</name>
<keyword evidence="6 7" id="KW-0472">Membrane</keyword>
<accession>A0A059CEL6</accession>
<organism evidence="9">
    <name type="scientific">Eucalyptus grandis</name>
    <name type="common">Flooded gum</name>
    <dbReference type="NCBI Taxonomy" id="71139"/>
    <lineage>
        <taxon>Eukaryota</taxon>
        <taxon>Viridiplantae</taxon>
        <taxon>Streptophyta</taxon>
        <taxon>Embryophyta</taxon>
        <taxon>Tracheophyta</taxon>
        <taxon>Spermatophyta</taxon>
        <taxon>Magnoliopsida</taxon>
        <taxon>eudicotyledons</taxon>
        <taxon>Gunneridae</taxon>
        <taxon>Pentapetalae</taxon>
        <taxon>rosids</taxon>
        <taxon>malvids</taxon>
        <taxon>Myrtales</taxon>
        <taxon>Myrtaceae</taxon>
        <taxon>Myrtoideae</taxon>
        <taxon>Eucalypteae</taxon>
        <taxon>Eucalyptus</taxon>
    </lineage>
</organism>
<sequence length="189" mass="20449">VGYRAAKVLYVLGHSHGSAFQQGWQIEHVKKRLDKQFAEGQRAVSVTAESDTANRENDDSSEKRRVIEIQLLAAVLIATVTFTATFTMPGGYNNDGPTQGLATLARRAAFQAFVISNTTAFGFSTLVLFLLFDTALGGGSVFQCRFAKTAAYCIETAIYGMVLAFVCEPLGLESFLVLSGCLVIGYWIG</sequence>
<dbReference type="InParanoid" id="A0A059CEL6"/>
<dbReference type="Pfam" id="PF13962">
    <property type="entry name" value="PGG"/>
    <property type="match status" value="1"/>
</dbReference>
<feature type="non-terminal residue" evidence="9">
    <location>
        <position position="1"/>
    </location>
</feature>
<protein>
    <recommendedName>
        <fullName evidence="8">PGG domain-containing protein</fullName>
    </recommendedName>
</protein>
<feature type="transmembrane region" description="Helical" evidence="7">
    <location>
        <begin position="71"/>
        <end position="92"/>
    </location>
</feature>
<keyword evidence="5" id="KW-0040">ANK repeat</keyword>
<proteinExistence type="predicted"/>
<dbReference type="STRING" id="71139.A0A059CEL6"/>
<evidence type="ECO:0000256" key="6">
    <source>
        <dbReference type="ARBA" id="ARBA00023136"/>
    </source>
</evidence>
<evidence type="ECO:0000256" key="1">
    <source>
        <dbReference type="ARBA" id="ARBA00004141"/>
    </source>
</evidence>
<dbReference type="eggNOG" id="KOG0504">
    <property type="taxonomic scope" value="Eukaryota"/>
</dbReference>
<keyword evidence="3" id="KW-0677">Repeat</keyword>
<reference evidence="9" key="1">
    <citation type="submission" date="2013-07" db="EMBL/GenBank/DDBJ databases">
        <title>The genome of Eucalyptus grandis.</title>
        <authorList>
            <person name="Schmutz J."/>
            <person name="Hayes R."/>
            <person name="Myburg A."/>
            <person name="Tuskan G."/>
            <person name="Grattapaglia D."/>
            <person name="Rokhsar D.S."/>
        </authorList>
    </citation>
    <scope>NUCLEOTIDE SEQUENCE</scope>
    <source>
        <tissue evidence="9">Leaf extractions</tissue>
    </source>
</reference>
<feature type="transmembrane region" description="Helical" evidence="7">
    <location>
        <begin position="157"/>
        <end position="188"/>
    </location>
</feature>
<dbReference type="PANTHER" id="PTHR24186">
    <property type="entry name" value="PROTEIN PHOSPHATASE 1 REGULATORY SUBUNIT"/>
    <property type="match status" value="1"/>
</dbReference>
<evidence type="ECO:0000256" key="4">
    <source>
        <dbReference type="ARBA" id="ARBA00022989"/>
    </source>
</evidence>
<feature type="non-terminal residue" evidence="9">
    <location>
        <position position="189"/>
    </location>
</feature>
<keyword evidence="2 7" id="KW-0812">Transmembrane</keyword>
<comment type="subcellular location">
    <subcellularLocation>
        <location evidence="1">Membrane</location>
        <topology evidence="1">Multi-pass membrane protein</topology>
    </subcellularLocation>
</comment>
<feature type="domain" description="PGG" evidence="8">
    <location>
        <begin position="65"/>
        <end position="167"/>
    </location>
</feature>
<dbReference type="InterPro" id="IPR026961">
    <property type="entry name" value="PGG_dom"/>
</dbReference>
<dbReference type="AlphaFoldDB" id="A0A059CEL6"/>
<dbReference type="Gramene" id="KCW76898">
    <property type="protein sequence ID" value="KCW76898"/>
    <property type="gene ID" value="EUGRSUZ_D01243"/>
</dbReference>
<feature type="transmembrane region" description="Helical" evidence="7">
    <location>
        <begin position="112"/>
        <end position="136"/>
    </location>
</feature>
<gene>
    <name evidence="9" type="ORF">EUGRSUZ_D01243</name>
</gene>
<dbReference type="GO" id="GO:0016020">
    <property type="term" value="C:membrane"/>
    <property type="evidence" value="ECO:0007669"/>
    <property type="project" value="UniProtKB-SubCell"/>
</dbReference>
<evidence type="ECO:0000313" key="9">
    <source>
        <dbReference type="EMBL" id="KCW76898.1"/>
    </source>
</evidence>
<evidence type="ECO:0000256" key="2">
    <source>
        <dbReference type="ARBA" id="ARBA00022692"/>
    </source>
</evidence>
<keyword evidence="4 7" id="KW-1133">Transmembrane helix</keyword>
<dbReference type="EMBL" id="KK198756">
    <property type="protein sequence ID" value="KCW76898.1"/>
    <property type="molecule type" value="Genomic_DNA"/>
</dbReference>